<keyword evidence="2" id="KW-1185">Reference proteome</keyword>
<dbReference type="EMBL" id="QWFX01000006">
    <property type="protein sequence ID" value="RIJ30092.1"/>
    <property type="molecule type" value="Genomic_DNA"/>
</dbReference>
<sequence>MCSEGGGPEFVIVDGEDFIPVPRAAIAPPDMNFGQMQHWEGEGHVPLFYSCAMHTPVFLRLTGDWFASWREEALADLAEDGPRPGSAEAYWHHLGALELDALIKADPLLASHLLRPQAFELCQLLGAPGRSPVRYCMVSVEDLIISPAVVRMDGVAVRVG</sequence>
<organism evidence="1 2">
    <name type="scientific">Henriciella mobilis</name>
    <dbReference type="NCBI Taxonomy" id="2305467"/>
    <lineage>
        <taxon>Bacteria</taxon>
        <taxon>Pseudomonadati</taxon>
        <taxon>Pseudomonadota</taxon>
        <taxon>Alphaproteobacteria</taxon>
        <taxon>Hyphomonadales</taxon>
        <taxon>Hyphomonadaceae</taxon>
        <taxon>Henriciella</taxon>
    </lineage>
</organism>
<comment type="caution">
    <text evidence="1">The sequence shown here is derived from an EMBL/GenBank/DDBJ whole genome shotgun (WGS) entry which is preliminary data.</text>
</comment>
<evidence type="ECO:0000313" key="2">
    <source>
        <dbReference type="Proteomes" id="UP000266385"/>
    </source>
</evidence>
<name>A0A399RJS4_9PROT</name>
<dbReference type="AlphaFoldDB" id="A0A399RJS4"/>
<protein>
    <submittedName>
        <fullName evidence="1">Uncharacterized protein</fullName>
    </submittedName>
</protein>
<gene>
    <name evidence="1" type="ORF">D1223_05400</name>
</gene>
<proteinExistence type="predicted"/>
<dbReference type="RefSeq" id="WP_119375411.1">
    <property type="nucleotide sequence ID" value="NZ_QWFX01000006.1"/>
</dbReference>
<dbReference type="Proteomes" id="UP000266385">
    <property type="component" value="Unassembled WGS sequence"/>
</dbReference>
<reference evidence="1 2" key="1">
    <citation type="submission" date="2018-08" db="EMBL/GenBank/DDBJ databases">
        <title>Henriciella mobilis sp. nov., isolated from seawater.</title>
        <authorList>
            <person name="Cheng H."/>
            <person name="Wu Y.-H."/>
            <person name="Xu X.-W."/>
            <person name="Guo L.-L."/>
        </authorList>
    </citation>
    <scope>NUCLEOTIDE SEQUENCE [LARGE SCALE GENOMIC DNA]</scope>
    <source>
        <strain evidence="1 2">JN25</strain>
    </source>
</reference>
<accession>A0A399RJS4</accession>
<evidence type="ECO:0000313" key="1">
    <source>
        <dbReference type="EMBL" id="RIJ30092.1"/>
    </source>
</evidence>